<keyword evidence="5" id="KW-1185">Reference proteome</keyword>
<feature type="compositionally biased region" description="Low complexity" evidence="3">
    <location>
        <begin position="69"/>
        <end position="79"/>
    </location>
</feature>
<feature type="region of interest" description="Disordered" evidence="3">
    <location>
        <begin position="42"/>
        <end position="83"/>
    </location>
</feature>
<evidence type="ECO:0000256" key="2">
    <source>
        <dbReference type="ARBA" id="ARBA00023242"/>
    </source>
</evidence>
<dbReference type="EMBL" id="BPVZ01000025">
    <property type="protein sequence ID" value="GKV06725.1"/>
    <property type="molecule type" value="Genomic_DNA"/>
</dbReference>
<evidence type="ECO:0000313" key="4">
    <source>
        <dbReference type="EMBL" id="GKV06725.1"/>
    </source>
</evidence>
<gene>
    <name evidence="4" type="ORF">SLEP1_g18575</name>
</gene>
<evidence type="ECO:0008006" key="6">
    <source>
        <dbReference type="Google" id="ProtNLM"/>
    </source>
</evidence>
<evidence type="ECO:0000256" key="1">
    <source>
        <dbReference type="ARBA" id="ARBA00004123"/>
    </source>
</evidence>
<comment type="subcellular location">
    <subcellularLocation>
        <location evidence="1">Nucleus</location>
    </subcellularLocation>
</comment>
<keyword evidence="2" id="KW-0539">Nucleus</keyword>
<dbReference type="Proteomes" id="UP001054252">
    <property type="component" value="Unassembled WGS sequence"/>
</dbReference>
<evidence type="ECO:0000313" key="5">
    <source>
        <dbReference type="Proteomes" id="UP001054252"/>
    </source>
</evidence>
<evidence type="ECO:0000256" key="3">
    <source>
        <dbReference type="SAM" id="MobiDB-lite"/>
    </source>
</evidence>
<feature type="compositionally biased region" description="Low complexity" evidence="3">
    <location>
        <begin position="53"/>
        <end position="62"/>
    </location>
</feature>
<reference evidence="4 5" key="1">
    <citation type="journal article" date="2021" name="Commun. Biol.">
        <title>The genome of Shorea leprosula (Dipterocarpaceae) highlights the ecological relevance of drought in aseasonal tropical rainforests.</title>
        <authorList>
            <person name="Ng K.K.S."/>
            <person name="Kobayashi M.J."/>
            <person name="Fawcett J.A."/>
            <person name="Hatakeyama M."/>
            <person name="Paape T."/>
            <person name="Ng C.H."/>
            <person name="Ang C.C."/>
            <person name="Tnah L.H."/>
            <person name="Lee C.T."/>
            <person name="Nishiyama T."/>
            <person name="Sese J."/>
            <person name="O'Brien M.J."/>
            <person name="Copetti D."/>
            <person name="Mohd Noor M.I."/>
            <person name="Ong R.C."/>
            <person name="Putra M."/>
            <person name="Sireger I.Z."/>
            <person name="Indrioko S."/>
            <person name="Kosugi Y."/>
            <person name="Izuno A."/>
            <person name="Isagi Y."/>
            <person name="Lee S.L."/>
            <person name="Shimizu K.K."/>
        </authorList>
    </citation>
    <scope>NUCLEOTIDE SEQUENCE [LARGE SCALE GENOMIC DNA]</scope>
    <source>
        <strain evidence="4">214</strain>
    </source>
</reference>
<dbReference type="PANTHER" id="PTHR33172:SF103">
    <property type="entry name" value="PROTEIN OXIDATIVE STRESS 3"/>
    <property type="match status" value="1"/>
</dbReference>
<protein>
    <recommendedName>
        <fullName evidence="6">Oxidative stress 3</fullName>
    </recommendedName>
</protein>
<name>A0AAV5J759_9ROSI</name>
<dbReference type="PANTHER" id="PTHR33172">
    <property type="entry name" value="OS08G0516900 PROTEIN"/>
    <property type="match status" value="1"/>
</dbReference>
<sequence>MKIGEEERQIFQGMNLKKAESESEGARMNKCDVFMKNGDSVISTGSFPEDSENSISSLSSSDMVEDESSATCSSSSSSSNGPLYELSELMNQLPIKRGLSKFYQGKSQSFTSLASVKSVEDLAKKGINPYNCRMKIKSTKSFGWGLEGQNGLRAKGTISKKGFSSRGCFSSSLGKI</sequence>
<dbReference type="AlphaFoldDB" id="A0AAV5J759"/>
<proteinExistence type="predicted"/>
<accession>A0AAV5J759</accession>
<dbReference type="GO" id="GO:0005634">
    <property type="term" value="C:nucleus"/>
    <property type="evidence" value="ECO:0007669"/>
    <property type="project" value="UniProtKB-SubCell"/>
</dbReference>
<comment type="caution">
    <text evidence="4">The sequence shown here is derived from an EMBL/GenBank/DDBJ whole genome shotgun (WGS) entry which is preliminary data.</text>
</comment>
<dbReference type="InterPro" id="IPR051992">
    <property type="entry name" value="OxStress_Response_Reg"/>
</dbReference>
<organism evidence="4 5">
    <name type="scientific">Rubroshorea leprosula</name>
    <dbReference type="NCBI Taxonomy" id="152421"/>
    <lineage>
        <taxon>Eukaryota</taxon>
        <taxon>Viridiplantae</taxon>
        <taxon>Streptophyta</taxon>
        <taxon>Embryophyta</taxon>
        <taxon>Tracheophyta</taxon>
        <taxon>Spermatophyta</taxon>
        <taxon>Magnoliopsida</taxon>
        <taxon>eudicotyledons</taxon>
        <taxon>Gunneridae</taxon>
        <taxon>Pentapetalae</taxon>
        <taxon>rosids</taxon>
        <taxon>malvids</taxon>
        <taxon>Malvales</taxon>
        <taxon>Dipterocarpaceae</taxon>
        <taxon>Rubroshorea</taxon>
    </lineage>
</organism>
<dbReference type="GO" id="GO:0006950">
    <property type="term" value="P:response to stress"/>
    <property type="evidence" value="ECO:0007669"/>
    <property type="project" value="UniProtKB-ARBA"/>
</dbReference>